<keyword evidence="2 5" id="KW-0812">Transmembrane</keyword>
<feature type="transmembrane region" description="Helical" evidence="5">
    <location>
        <begin position="20"/>
        <end position="43"/>
    </location>
</feature>
<dbReference type="InterPro" id="IPR004841">
    <property type="entry name" value="AA-permease/SLC12A_dom"/>
</dbReference>
<dbReference type="Gene3D" id="1.20.1740.10">
    <property type="entry name" value="Amino acid/polyamine transporter I"/>
    <property type="match status" value="1"/>
</dbReference>
<dbReference type="STRING" id="1220188.A0A4S3J0K4"/>
<evidence type="ECO:0000259" key="6">
    <source>
        <dbReference type="Pfam" id="PF00324"/>
    </source>
</evidence>
<feature type="transmembrane region" description="Helical" evidence="5">
    <location>
        <begin position="78"/>
        <end position="101"/>
    </location>
</feature>
<dbReference type="PANTHER" id="PTHR43341">
    <property type="entry name" value="AMINO ACID PERMEASE"/>
    <property type="match status" value="1"/>
</dbReference>
<evidence type="ECO:0000313" key="8">
    <source>
        <dbReference type="Proteomes" id="UP000308092"/>
    </source>
</evidence>
<dbReference type="VEuPathDB" id="FungiDB:EYZ11_012314"/>
<keyword evidence="3 5" id="KW-1133">Transmembrane helix</keyword>
<feature type="domain" description="Amino acid permease/ SLC12A" evidence="6">
    <location>
        <begin position="6"/>
        <end position="144"/>
    </location>
</feature>
<dbReference type="Pfam" id="PF00324">
    <property type="entry name" value="AA_permease"/>
    <property type="match status" value="1"/>
</dbReference>
<dbReference type="PANTHER" id="PTHR43341:SF34">
    <property type="entry name" value="TRANSPORTER, PUTATIVE (EUROFUNG)-RELATED"/>
    <property type="match status" value="1"/>
</dbReference>
<evidence type="ECO:0000256" key="3">
    <source>
        <dbReference type="ARBA" id="ARBA00022989"/>
    </source>
</evidence>
<feature type="transmembrane region" description="Helical" evidence="5">
    <location>
        <begin position="49"/>
        <end position="66"/>
    </location>
</feature>
<name>A0A4S3J0K4_9EURO</name>
<accession>A0A4S3J0K4</accession>
<protein>
    <recommendedName>
        <fullName evidence="6">Amino acid permease/ SLC12A domain-containing protein</fullName>
    </recommendedName>
</protein>
<dbReference type="GO" id="GO:0016020">
    <property type="term" value="C:membrane"/>
    <property type="evidence" value="ECO:0007669"/>
    <property type="project" value="UniProtKB-SubCell"/>
</dbReference>
<evidence type="ECO:0000256" key="1">
    <source>
        <dbReference type="ARBA" id="ARBA00004141"/>
    </source>
</evidence>
<evidence type="ECO:0000256" key="5">
    <source>
        <dbReference type="SAM" id="Phobius"/>
    </source>
</evidence>
<keyword evidence="4 5" id="KW-0472">Membrane</keyword>
<dbReference type="InterPro" id="IPR050524">
    <property type="entry name" value="APC_YAT"/>
</dbReference>
<dbReference type="Proteomes" id="UP000308092">
    <property type="component" value="Unassembled WGS sequence"/>
</dbReference>
<gene>
    <name evidence="7" type="ORF">EYZ11_012314</name>
</gene>
<proteinExistence type="predicted"/>
<sequence length="212" mass="23291">MLSHTYRFASTHLGFSLGYLRWYSMALLVPFEITNAMAALSLWEPGALVAVRVGIVAAIILGFNMLPETIFKRMETFFTGVKLVTAIGLILLSTILAARGIPGTPVRGFYYWRHPGAMNQYLTPGHLGRFLGLVQCVLYSTISFIFSPELTVVRAEKADGETGSSVLKVAQIDNIHLCALYILSALAMGVPKLGMLPRYSRIATDGVSHMYQ</sequence>
<comment type="caution">
    <text evidence="7">The sequence shown here is derived from an EMBL/GenBank/DDBJ whole genome shotgun (WGS) entry which is preliminary data.</text>
</comment>
<dbReference type="EMBL" id="SOSA01000898">
    <property type="protein sequence ID" value="THC88236.1"/>
    <property type="molecule type" value="Genomic_DNA"/>
</dbReference>
<evidence type="ECO:0000313" key="7">
    <source>
        <dbReference type="EMBL" id="THC88236.1"/>
    </source>
</evidence>
<feature type="transmembrane region" description="Helical" evidence="5">
    <location>
        <begin position="127"/>
        <end position="147"/>
    </location>
</feature>
<evidence type="ECO:0000256" key="2">
    <source>
        <dbReference type="ARBA" id="ARBA00022692"/>
    </source>
</evidence>
<reference evidence="7 8" key="1">
    <citation type="submission" date="2019-03" db="EMBL/GenBank/DDBJ databases">
        <title>The genome sequence of a newly discovered highly antifungal drug resistant Aspergillus species, Aspergillus tanneri NIH 1004.</title>
        <authorList>
            <person name="Mounaud S."/>
            <person name="Singh I."/>
            <person name="Joardar V."/>
            <person name="Pakala S."/>
            <person name="Pakala S."/>
            <person name="Venepally P."/>
            <person name="Hoover J."/>
            <person name="Nierman W."/>
            <person name="Chung J."/>
            <person name="Losada L."/>
        </authorList>
    </citation>
    <scope>NUCLEOTIDE SEQUENCE [LARGE SCALE GENOMIC DNA]</scope>
    <source>
        <strain evidence="7 8">NIH1004</strain>
    </source>
</reference>
<evidence type="ECO:0000256" key="4">
    <source>
        <dbReference type="ARBA" id="ARBA00023136"/>
    </source>
</evidence>
<dbReference type="GO" id="GO:0015171">
    <property type="term" value="F:amino acid transmembrane transporter activity"/>
    <property type="evidence" value="ECO:0007669"/>
    <property type="project" value="TreeGrafter"/>
</dbReference>
<dbReference type="AlphaFoldDB" id="A0A4S3J0K4"/>
<organism evidence="7 8">
    <name type="scientific">Aspergillus tanneri</name>
    <dbReference type="NCBI Taxonomy" id="1220188"/>
    <lineage>
        <taxon>Eukaryota</taxon>
        <taxon>Fungi</taxon>
        <taxon>Dikarya</taxon>
        <taxon>Ascomycota</taxon>
        <taxon>Pezizomycotina</taxon>
        <taxon>Eurotiomycetes</taxon>
        <taxon>Eurotiomycetidae</taxon>
        <taxon>Eurotiales</taxon>
        <taxon>Aspergillaceae</taxon>
        <taxon>Aspergillus</taxon>
        <taxon>Aspergillus subgen. Circumdati</taxon>
    </lineage>
</organism>
<comment type="subcellular location">
    <subcellularLocation>
        <location evidence="1">Membrane</location>
        <topology evidence="1">Multi-pass membrane protein</topology>
    </subcellularLocation>
</comment>
<keyword evidence="8" id="KW-1185">Reference proteome</keyword>